<dbReference type="CDD" id="cd23767">
    <property type="entry name" value="IQCD"/>
    <property type="match status" value="2"/>
</dbReference>
<feature type="repeat" description="ANK" evidence="3">
    <location>
        <begin position="649"/>
        <end position="681"/>
    </location>
</feature>
<dbReference type="SMART" id="SM00015">
    <property type="entry name" value="IQ"/>
    <property type="match status" value="2"/>
</dbReference>
<accession>A0ABQ9DFM3</accession>
<keyword evidence="2 3" id="KW-0040">ANK repeat</keyword>
<feature type="repeat" description="ANK" evidence="3">
    <location>
        <begin position="342"/>
        <end position="374"/>
    </location>
</feature>
<dbReference type="PANTHER" id="PTHR24124">
    <property type="entry name" value="ANKYRIN REPEAT FAMILY A"/>
    <property type="match status" value="1"/>
</dbReference>
<dbReference type="InterPro" id="IPR036770">
    <property type="entry name" value="Ankyrin_rpt-contain_sf"/>
</dbReference>
<proteinExistence type="predicted"/>
<evidence type="ECO:0000313" key="6">
    <source>
        <dbReference type="Proteomes" id="UP001145742"/>
    </source>
</evidence>
<dbReference type="PROSITE" id="PS50096">
    <property type="entry name" value="IQ"/>
    <property type="match status" value="2"/>
</dbReference>
<evidence type="ECO:0000256" key="3">
    <source>
        <dbReference type="PROSITE-ProRule" id="PRU00023"/>
    </source>
</evidence>
<feature type="repeat" description="ANK" evidence="3">
    <location>
        <begin position="616"/>
        <end position="648"/>
    </location>
</feature>
<evidence type="ECO:0000256" key="4">
    <source>
        <dbReference type="SAM" id="MobiDB-lite"/>
    </source>
</evidence>
<feature type="compositionally biased region" description="Basic and acidic residues" evidence="4">
    <location>
        <begin position="1014"/>
        <end position="1023"/>
    </location>
</feature>
<organism evidence="5 6">
    <name type="scientific">Willisornis vidua</name>
    <name type="common">Xingu scale-backed antbird</name>
    <dbReference type="NCBI Taxonomy" id="1566151"/>
    <lineage>
        <taxon>Eukaryota</taxon>
        <taxon>Metazoa</taxon>
        <taxon>Chordata</taxon>
        <taxon>Craniata</taxon>
        <taxon>Vertebrata</taxon>
        <taxon>Euteleostomi</taxon>
        <taxon>Archelosauria</taxon>
        <taxon>Archosauria</taxon>
        <taxon>Dinosauria</taxon>
        <taxon>Saurischia</taxon>
        <taxon>Theropoda</taxon>
        <taxon>Coelurosauria</taxon>
        <taxon>Aves</taxon>
        <taxon>Neognathae</taxon>
        <taxon>Neoaves</taxon>
        <taxon>Telluraves</taxon>
        <taxon>Australaves</taxon>
        <taxon>Passeriformes</taxon>
        <taxon>Thamnophilidae</taxon>
        <taxon>Willisornis</taxon>
    </lineage>
</organism>
<feature type="repeat" description="ANK" evidence="3">
    <location>
        <begin position="583"/>
        <end position="615"/>
    </location>
</feature>
<dbReference type="InterPro" id="IPR000048">
    <property type="entry name" value="IQ_motif_EF-hand-BS"/>
</dbReference>
<feature type="repeat" description="ANK" evidence="3">
    <location>
        <begin position="414"/>
        <end position="434"/>
    </location>
</feature>
<feature type="compositionally biased region" description="Basic and acidic residues" evidence="4">
    <location>
        <begin position="882"/>
        <end position="893"/>
    </location>
</feature>
<feature type="repeat" description="ANK" evidence="3">
    <location>
        <begin position="274"/>
        <end position="306"/>
    </location>
</feature>
<dbReference type="Pfam" id="PF00612">
    <property type="entry name" value="IQ"/>
    <property type="match status" value="2"/>
</dbReference>
<protein>
    <submittedName>
        <fullName evidence="5">Inversin</fullName>
    </submittedName>
</protein>
<evidence type="ECO:0000256" key="2">
    <source>
        <dbReference type="ARBA" id="ARBA00023043"/>
    </source>
</evidence>
<feature type="region of interest" description="Disordered" evidence="4">
    <location>
        <begin position="953"/>
        <end position="975"/>
    </location>
</feature>
<evidence type="ECO:0000256" key="1">
    <source>
        <dbReference type="ARBA" id="ARBA00022737"/>
    </source>
</evidence>
<feature type="region of interest" description="Disordered" evidence="4">
    <location>
        <begin position="996"/>
        <end position="1036"/>
    </location>
</feature>
<dbReference type="Pfam" id="PF00023">
    <property type="entry name" value="Ank"/>
    <property type="match status" value="2"/>
</dbReference>
<feature type="repeat" description="ANK" evidence="3">
    <location>
        <begin position="682"/>
        <end position="714"/>
    </location>
</feature>
<sequence length="1238" mass="137449">MQEVPAGRLNKLEDWAITSCMKFKKGKCWILYEGWDNLGCTYRLRNEMLEGRAMERALGVLIDGKLNMSQQCPGSQEGHLCLGGHQAQHRRLVKVGIVLLCSALGQPHLEYCVHCWAPQYRKDIKLLESVQRRAMKMVKGLEGKPYEEPLRALGVFSLEETEGRPHCSYSFLVRGGGGAGTDLFSVVTSDRTQGNGLKLCQKFSGSSLASEVHAAAVNGDKSTLQKLIAGNSELKDKEDQFGRTPLMYCVLADRLDCAEALLKAGADVNRADRSRRTALHLAAQKGNYRFMKLLLARRGNWMQKDLEDMTPLHLTTRHKSPKCLALLLKHMAPGEVDTQDKNKQTALHWSAYYNNPEHVKLLIKHDSNIGIPDIEGKIPLHWAANNKDPSAIHTVKCILEAAPTESLLNWQDYEGRTPLHFAVADGNVAVVDVLTSYEGCNVTSYDNLFRTPLHWAALLGHAQIVHLLLERNKFGTIPSDSQGATPLHYAAQSNFAETVEVFLKHPSVKDDSDLEGRTSFMWAAGKGSDDVIRTMLTLKLDIDINMTDKYAGTALHAAALSGHVSTVKLLLEHHAQVDALDVMKHTPLFRACEMGHKEVIQTLIKGGARVDLVDQDGHSPLHWAALGGNADVCQILIENKINPNVQDYAGRTPLQCAAYGGYINCMVVLLENNADPNIQDKEGRTALHWLCNNGYLDAIKLLLGFDAFPNHMENSEERYTPLDYALLGEHHEVIQFMLEHGALSIAAIQDIAAFKIQAVYKGYKVRKAFQERKNLLMKHEQLRKDAAAKKREEESKRKEAKLQKAMQNVEQNKVRAQQNPANREKTTSVPQSPSKPADTQSKRLLPLNASQVQPGRNSRGSPKACHNKGTPKESCPPVEPQSEGHKIGQDSSRKQIKSKSSCVHFHCDKAKEGTKMKHQIAAATELNGEKPKEHTVDTTGSCARRSRRVSSSACRTASVGEKLKDPSQPSSGKREHCEGTAVFFCDVRCAGGTVRNSKQCEAPSKGKRHQQKSRSKEVNDKRCSPAGSSRPGSAKTVFVHTRSDSLHAVEQTDKVGNNELVKKTSSLLSAGAEPSGTVARNPTACSAPRDSLNLEKTGVIGSTNADDQLCSVSWHSTNIELIPLEIRMQVIEKERKRKELFRKKNYAATVIQRTWRSYQLRQEWVQLLGAKRQCKEDEDKWRQEAAAFFIQVAWKKQLNHGPPKSVPSCKNLKSVNKTNSAIKPSKQSVLKQIYGSIT</sequence>
<keyword evidence="1" id="KW-0677">Repeat</keyword>
<feature type="compositionally biased region" description="Polar residues" evidence="4">
    <location>
        <begin position="848"/>
        <end position="860"/>
    </location>
</feature>
<gene>
    <name evidence="5" type="primary">INVS</name>
    <name evidence="5" type="ORF">WISP_47207</name>
</gene>
<dbReference type="PROSITE" id="PS50088">
    <property type="entry name" value="ANK_REPEAT"/>
    <property type="match status" value="11"/>
</dbReference>
<dbReference type="SUPFAM" id="SSF48403">
    <property type="entry name" value="Ankyrin repeat"/>
    <property type="match status" value="3"/>
</dbReference>
<evidence type="ECO:0000313" key="5">
    <source>
        <dbReference type="EMBL" id="KAJ7420676.1"/>
    </source>
</evidence>
<dbReference type="Pfam" id="PF12796">
    <property type="entry name" value="Ank_2"/>
    <property type="match status" value="5"/>
</dbReference>
<dbReference type="PANTHER" id="PTHR24124:SF14">
    <property type="entry name" value="CHROMOSOME UNDETERMINED SCAFFOLD_25, WHOLE GENOME SHOTGUN SEQUENCE"/>
    <property type="match status" value="1"/>
</dbReference>
<dbReference type="SMART" id="SM00248">
    <property type="entry name" value="ANK"/>
    <property type="match status" value="16"/>
</dbReference>
<feature type="repeat" description="ANK" evidence="3">
    <location>
        <begin position="241"/>
        <end position="273"/>
    </location>
</feature>
<reference evidence="5" key="1">
    <citation type="submission" date="2019-10" db="EMBL/GenBank/DDBJ databases">
        <authorList>
            <person name="Soares A.E.R."/>
            <person name="Aleixo A."/>
            <person name="Schneider P."/>
            <person name="Miyaki C.Y."/>
            <person name="Schneider M.P."/>
            <person name="Mello C."/>
            <person name="Vasconcelos A.T.R."/>
        </authorList>
    </citation>
    <scope>NUCLEOTIDE SEQUENCE</scope>
    <source>
        <tissue evidence="5">Muscle</tissue>
    </source>
</reference>
<feature type="repeat" description="ANK" evidence="3">
    <location>
        <begin position="448"/>
        <end position="472"/>
    </location>
</feature>
<dbReference type="Gene3D" id="1.25.40.20">
    <property type="entry name" value="Ankyrin repeat-containing domain"/>
    <property type="match status" value="4"/>
</dbReference>
<feature type="compositionally biased region" description="Polar residues" evidence="4">
    <location>
        <begin position="805"/>
        <end position="839"/>
    </location>
</feature>
<feature type="repeat" description="ANK" evidence="3">
    <location>
        <begin position="482"/>
        <end position="514"/>
    </location>
</feature>
<keyword evidence="6" id="KW-1185">Reference proteome</keyword>
<dbReference type="PROSITE" id="PS50297">
    <property type="entry name" value="ANK_REP_REGION"/>
    <property type="match status" value="9"/>
</dbReference>
<feature type="region of interest" description="Disordered" evidence="4">
    <location>
        <begin position="783"/>
        <end position="898"/>
    </location>
</feature>
<feature type="compositionally biased region" description="Basic and acidic residues" evidence="4">
    <location>
        <begin position="783"/>
        <end position="802"/>
    </location>
</feature>
<comment type="caution">
    <text evidence="5">The sequence shown here is derived from an EMBL/GenBank/DDBJ whole genome shotgun (WGS) entry which is preliminary data.</text>
</comment>
<dbReference type="InterPro" id="IPR002110">
    <property type="entry name" value="Ankyrin_rpt"/>
</dbReference>
<dbReference type="EMBL" id="WHWB01033299">
    <property type="protein sequence ID" value="KAJ7420676.1"/>
    <property type="molecule type" value="Genomic_DNA"/>
</dbReference>
<dbReference type="Proteomes" id="UP001145742">
    <property type="component" value="Unassembled WGS sequence"/>
</dbReference>
<feature type="repeat" description="ANK" evidence="3">
    <location>
        <begin position="550"/>
        <end position="582"/>
    </location>
</feature>
<name>A0ABQ9DFM3_9PASS</name>